<dbReference type="SUPFAM" id="SSF57667">
    <property type="entry name" value="beta-beta-alpha zinc fingers"/>
    <property type="match status" value="2"/>
</dbReference>
<gene>
    <name evidence="3" type="ORF">1_260</name>
</gene>
<name>A0A5B8IHB2_9VIRU</name>
<dbReference type="InterPro" id="IPR013087">
    <property type="entry name" value="Znf_C2H2_type"/>
</dbReference>
<keyword evidence="1" id="KW-0479">Metal-binding</keyword>
<protein>
    <submittedName>
        <fullName evidence="3">Zinc finger, C2H2 type</fullName>
    </submittedName>
</protein>
<feature type="domain" description="C2H2-type" evidence="2">
    <location>
        <begin position="82"/>
        <end position="113"/>
    </location>
</feature>
<dbReference type="Gene3D" id="3.30.160.60">
    <property type="entry name" value="Classic Zinc Finger"/>
    <property type="match status" value="1"/>
</dbReference>
<accession>A0A5B8IHB2</accession>
<dbReference type="SMART" id="SM00355">
    <property type="entry name" value="ZnF_C2H2"/>
    <property type="match status" value="2"/>
</dbReference>
<dbReference type="GO" id="GO:0008270">
    <property type="term" value="F:zinc ion binding"/>
    <property type="evidence" value="ECO:0007669"/>
    <property type="project" value="UniProtKB-KW"/>
</dbReference>
<dbReference type="Pfam" id="PF00096">
    <property type="entry name" value="zf-C2H2"/>
    <property type="match status" value="1"/>
</dbReference>
<organism evidence="3">
    <name type="scientific">Mimiviridae sp. ChoanoV1</name>
    <dbReference type="NCBI Taxonomy" id="2596887"/>
    <lineage>
        <taxon>Viruses</taxon>
        <taxon>Varidnaviria</taxon>
        <taxon>Bamfordvirae</taxon>
        <taxon>Nucleocytoviricota</taxon>
        <taxon>Megaviricetes</taxon>
        <taxon>Imitervirales</taxon>
        <taxon>Schizomimiviridae</taxon>
    </lineage>
</organism>
<dbReference type="InterPro" id="IPR036236">
    <property type="entry name" value="Znf_C2H2_sf"/>
</dbReference>
<evidence type="ECO:0000259" key="2">
    <source>
        <dbReference type="PROSITE" id="PS50157"/>
    </source>
</evidence>
<dbReference type="PROSITE" id="PS50157">
    <property type="entry name" value="ZINC_FINGER_C2H2_2"/>
    <property type="match status" value="1"/>
</dbReference>
<proteinExistence type="predicted"/>
<keyword evidence="1" id="KW-0862">Zinc</keyword>
<evidence type="ECO:0000256" key="1">
    <source>
        <dbReference type="PROSITE-ProRule" id="PRU00042"/>
    </source>
</evidence>
<evidence type="ECO:0000313" key="3">
    <source>
        <dbReference type="EMBL" id="QDY51875.1"/>
    </source>
</evidence>
<sequence length="297" mass="35890">MVLYECHVCNFRSQYKNDLKRHLTTKKHLSNLKNYRCEGEKNLDFPHKSSQILTNVREIPHKSSQILTNPHKLSEKLNTCEYSCEFCAKTFKRSDNLKRHIKKYCKKNNGDNEKMLMIQIEDHRREKEKLYEYIDKLIDKTGDTNINIENQTNNQMNNTINLKNFGEENTSHITDDYKLKMLSLPYGMIQNMIEKIHFNKKKPENKNIALTNKRDNMIKVFRGSRWKYQDRSYVVDELIKNNYYRLDNFFEEEGKNKMTDDHSKRYLHFQKKFDRQDDDLIEHIKRETEMIILSENL</sequence>
<keyword evidence="1" id="KW-0863">Zinc-finger</keyword>
<reference evidence="3" key="1">
    <citation type="submission" date="2018-11" db="EMBL/GenBank/DDBJ databases">
        <title>A distinct lineage of giant viruses engineers rhodopsin photosystems in predatory marine eukaryotes.</title>
        <authorList>
            <person name="Needham D.M."/>
            <person name="Yoshizawa S."/>
            <person name="Hosaka T."/>
            <person name="Poirier C."/>
            <person name="Choi C.-J."/>
            <person name="Hehenberger E."/>
            <person name="Irwin N.A.T."/>
            <person name="Wilken S."/>
            <person name="Yung C.-M."/>
            <person name="Bachy C."/>
            <person name="Kurihara R."/>
            <person name="Nakajima Y."/>
            <person name="Kojima K."/>
            <person name="Kimura-Someya T."/>
            <person name="Leonard G."/>
            <person name="Malmstrom R.R."/>
            <person name="Mende D."/>
            <person name="Olson D.K."/>
            <person name="Sudo Y."/>
            <person name="Sudek S."/>
            <person name="Richards T.A."/>
            <person name="DeLong E.F."/>
            <person name="Keeling P.J."/>
            <person name="Santoro A.E."/>
            <person name="Shirouzu M."/>
            <person name="Iwasaki W."/>
            <person name="Worden A.Z."/>
        </authorList>
    </citation>
    <scope>NUCLEOTIDE SEQUENCE</scope>
</reference>
<dbReference type="EMBL" id="MK250085">
    <property type="protein sequence ID" value="QDY51875.1"/>
    <property type="molecule type" value="Genomic_DNA"/>
</dbReference>